<dbReference type="PANTHER" id="PTHR42912">
    <property type="entry name" value="METHYLTRANSFERASE"/>
    <property type="match status" value="1"/>
</dbReference>
<evidence type="ECO:0000313" key="3">
    <source>
        <dbReference type="Proteomes" id="UP000676386"/>
    </source>
</evidence>
<protein>
    <submittedName>
        <fullName evidence="2">Class I SAM-dependent methyltransferase</fullName>
    </submittedName>
</protein>
<evidence type="ECO:0000259" key="1">
    <source>
        <dbReference type="Pfam" id="PF13649"/>
    </source>
</evidence>
<dbReference type="Gene3D" id="3.40.50.150">
    <property type="entry name" value="Vaccinia Virus protein VP39"/>
    <property type="match status" value="1"/>
</dbReference>
<dbReference type="CDD" id="cd02440">
    <property type="entry name" value="AdoMet_MTases"/>
    <property type="match status" value="1"/>
</dbReference>
<keyword evidence="2" id="KW-0808">Transferase</keyword>
<dbReference type="SUPFAM" id="SSF53335">
    <property type="entry name" value="S-adenosyl-L-methionine-dependent methyltransferases"/>
    <property type="match status" value="1"/>
</dbReference>
<name>A0ABS5IUC0_9BACT</name>
<feature type="domain" description="Methyltransferase" evidence="1">
    <location>
        <begin position="58"/>
        <end position="154"/>
    </location>
</feature>
<reference evidence="2 3" key="1">
    <citation type="submission" date="2021-04" db="EMBL/GenBank/DDBJ databases">
        <title>Chitinophaga sp. nov., isolated from the rhizosphere soil.</title>
        <authorList>
            <person name="He S."/>
        </authorList>
    </citation>
    <scope>NUCLEOTIDE SEQUENCE [LARGE SCALE GENOMIC DNA]</scope>
    <source>
        <strain evidence="2 3">2R12</strain>
    </source>
</reference>
<dbReference type="Pfam" id="PF13649">
    <property type="entry name" value="Methyltransf_25"/>
    <property type="match status" value="1"/>
</dbReference>
<keyword evidence="2" id="KW-0489">Methyltransferase</keyword>
<comment type="caution">
    <text evidence="2">The sequence shown here is derived from an EMBL/GenBank/DDBJ whole genome shotgun (WGS) entry which is preliminary data.</text>
</comment>
<evidence type="ECO:0000313" key="2">
    <source>
        <dbReference type="EMBL" id="MBS0026440.1"/>
    </source>
</evidence>
<dbReference type="GO" id="GO:0032259">
    <property type="term" value="P:methylation"/>
    <property type="evidence" value="ECO:0007669"/>
    <property type="project" value="UniProtKB-KW"/>
</dbReference>
<dbReference type="Proteomes" id="UP000676386">
    <property type="component" value="Unassembled WGS sequence"/>
</dbReference>
<dbReference type="EMBL" id="JAGTXB010000001">
    <property type="protein sequence ID" value="MBS0026440.1"/>
    <property type="molecule type" value="Genomic_DNA"/>
</dbReference>
<dbReference type="PANTHER" id="PTHR42912:SF80">
    <property type="entry name" value="METHYLTRANSFERASE DOMAIN-CONTAINING PROTEIN"/>
    <property type="match status" value="1"/>
</dbReference>
<dbReference type="InterPro" id="IPR029063">
    <property type="entry name" value="SAM-dependent_MTases_sf"/>
</dbReference>
<sequence length="225" mass="25291">MNTVNRDTVIVKKKEFIPALGYSCLTDWYDLAIKLTMPEKKFRGKLIDELNPGDGETILEFGFGTGQNIILAHQRNNKAALTGIDIDPKVKAIAAHKLNKLGYNIALCLYDGTRFPYANNTFDKVFSSLVFHQLDRATKLACIKEIFRVLKPGGQVVIGDWGKAKNKTTRFSFYLVQMLDGFKTTNDNVNGLLPVFIEQSGFQKVTETGFINTKIGTYSYYKAIK</sequence>
<organism evidence="2 3">
    <name type="scientific">Chitinophaga hostae</name>
    <dbReference type="NCBI Taxonomy" id="2831022"/>
    <lineage>
        <taxon>Bacteria</taxon>
        <taxon>Pseudomonadati</taxon>
        <taxon>Bacteroidota</taxon>
        <taxon>Chitinophagia</taxon>
        <taxon>Chitinophagales</taxon>
        <taxon>Chitinophagaceae</taxon>
        <taxon>Chitinophaga</taxon>
    </lineage>
</organism>
<proteinExistence type="predicted"/>
<keyword evidence="3" id="KW-1185">Reference proteome</keyword>
<dbReference type="InterPro" id="IPR050508">
    <property type="entry name" value="Methyltransf_Superfamily"/>
</dbReference>
<dbReference type="RefSeq" id="WP_211971548.1">
    <property type="nucleotide sequence ID" value="NZ_CBFHAM010000015.1"/>
</dbReference>
<gene>
    <name evidence="2" type="ORF">KE626_03855</name>
</gene>
<dbReference type="InterPro" id="IPR041698">
    <property type="entry name" value="Methyltransf_25"/>
</dbReference>
<accession>A0ABS5IUC0</accession>
<dbReference type="GO" id="GO:0008168">
    <property type="term" value="F:methyltransferase activity"/>
    <property type="evidence" value="ECO:0007669"/>
    <property type="project" value="UniProtKB-KW"/>
</dbReference>